<evidence type="ECO:0000256" key="11">
    <source>
        <dbReference type="ARBA" id="ARBA00033056"/>
    </source>
</evidence>
<evidence type="ECO:0000256" key="5">
    <source>
        <dbReference type="ARBA" id="ARBA00022723"/>
    </source>
</evidence>
<evidence type="ECO:0000256" key="12">
    <source>
        <dbReference type="ARBA" id="ARBA00049546"/>
    </source>
</evidence>
<evidence type="ECO:0000256" key="9">
    <source>
        <dbReference type="ARBA" id="ARBA00030162"/>
    </source>
</evidence>
<sequence>MTQPDGAPVPSPVPAARPANAPPIPPHPLFLPEADEVVWAGRFPVQRVRFRFRRRDGTLSGPLTWELMRRGQGTVILPWDPVTDRIALIEQFRLPALAAGEEPRMTELPAGFVEAGEDPTETARRELAEETGLACTRLEPMGAFLLMQGASDERVHFQLAQVSLEAGPGEIGGLASENEETAVIVVEAAEAFAMVATNRIRNAPAALALLWLQVNHARLRAEWTR</sequence>
<dbReference type="PANTHER" id="PTHR11839">
    <property type="entry name" value="UDP/ADP-SUGAR PYROPHOSPHATASE"/>
    <property type="match status" value="1"/>
</dbReference>
<evidence type="ECO:0000256" key="6">
    <source>
        <dbReference type="ARBA" id="ARBA00022801"/>
    </source>
</evidence>
<evidence type="ECO:0000256" key="3">
    <source>
        <dbReference type="ARBA" id="ARBA00012453"/>
    </source>
</evidence>
<comment type="cofactor">
    <cofactor evidence="1">
        <name>Mg(2+)</name>
        <dbReference type="ChEBI" id="CHEBI:18420"/>
    </cofactor>
</comment>
<comment type="function">
    <text evidence="8">Acts on ADP-mannose and ADP-glucose as well as ADP-ribose. Prevents glycogen biosynthesis. The reaction catalyzed by this enzyme is a limiting step of the gluconeogenic process.</text>
</comment>
<gene>
    <name evidence="15" type="ORF">ACFFIC_24675</name>
</gene>
<dbReference type="PROSITE" id="PS51462">
    <property type="entry name" value="NUDIX"/>
    <property type="match status" value="1"/>
</dbReference>
<dbReference type="EC" id="3.6.1.13" evidence="3"/>
<evidence type="ECO:0000256" key="10">
    <source>
        <dbReference type="ARBA" id="ARBA00030308"/>
    </source>
</evidence>
<dbReference type="EMBL" id="JBHLVZ010000084">
    <property type="protein sequence ID" value="MFC0388712.1"/>
    <property type="molecule type" value="Genomic_DNA"/>
</dbReference>
<dbReference type="Proteomes" id="UP001589789">
    <property type="component" value="Unassembled WGS sequence"/>
</dbReference>
<feature type="compositionally biased region" description="Pro residues" evidence="13">
    <location>
        <begin position="7"/>
        <end position="21"/>
    </location>
</feature>
<feature type="region of interest" description="Disordered" evidence="13">
    <location>
        <begin position="1"/>
        <end position="21"/>
    </location>
</feature>
<protein>
    <recommendedName>
        <fullName evidence="4">ADP-ribose pyrophosphatase</fullName>
        <ecNumber evidence="3">3.6.1.13</ecNumber>
    </recommendedName>
    <alternativeName>
        <fullName evidence="9">ADP-ribose diphosphatase</fullName>
    </alternativeName>
    <alternativeName>
        <fullName evidence="11">ADP-ribose phosphohydrolase</fullName>
    </alternativeName>
    <alternativeName>
        <fullName evidence="10">Adenosine diphosphoribose pyrophosphatase</fullName>
    </alternativeName>
</protein>
<evidence type="ECO:0000256" key="8">
    <source>
        <dbReference type="ARBA" id="ARBA00025164"/>
    </source>
</evidence>
<evidence type="ECO:0000256" key="13">
    <source>
        <dbReference type="SAM" id="MobiDB-lite"/>
    </source>
</evidence>
<comment type="similarity">
    <text evidence="2">Belongs to the Nudix hydrolase family. NudF subfamily.</text>
</comment>
<dbReference type="PROSITE" id="PS00893">
    <property type="entry name" value="NUDIX_BOX"/>
    <property type="match status" value="1"/>
</dbReference>
<dbReference type="InterPro" id="IPR004385">
    <property type="entry name" value="NDP_pyrophosphatase"/>
</dbReference>
<dbReference type="Gene3D" id="3.90.79.10">
    <property type="entry name" value="Nucleoside Triphosphate Pyrophosphohydrolase"/>
    <property type="match status" value="1"/>
</dbReference>
<proteinExistence type="inferred from homology"/>
<dbReference type="SUPFAM" id="SSF55811">
    <property type="entry name" value="Nudix"/>
    <property type="match status" value="1"/>
</dbReference>
<dbReference type="InterPro" id="IPR015797">
    <property type="entry name" value="NUDIX_hydrolase-like_dom_sf"/>
</dbReference>
<dbReference type="NCBIfam" id="TIGR00052">
    <property type="entry name" value="nudix-type nucleoside diphosphatase, YffH/AdpP family"/>
    <property type="match status" value="1"/>
</dbReference>
<evidence type="ECO:0000256" key="2">
    <source>
        <dbReference type="ARBA" id="ARBA00007482"/>
    </source>
</evidence>
<dbReference type="InterPro" id="IPR020084">
    <property type="entry name" value="NUDIX_hydrolase_CS"/>
</dbReference>
<evidence type="ECO:0000313" key="16">
    <source>
        <dbReference type="Proteomes" id="UP001589789"/>
    </source>
</evidence>
<keyword evidence="5" id="KW-0479">Metal-binding</keyword>
<reference evidence="15 16" key="1">
    <citation type="submission" date="2024-09" db="EMBL/GenBank/DDBJ databases">
        <authorList>
            <person name="Sun Q."/>
            <person name="Mori K."/>
        </authorList>
    </citation>
    <scope>NUCLEOTIDE SEQUENCE [LARGE SCALE GENOMIC DNA]</scope>
    <source>
        <strain evidence="15 16">CCM 7468</strain>
    </source>
</reference>
<evidence type="ECO:0000256" key="1">
    <source>
        <dbReference type="ARBA" id="ARBA00001946"/>
    </source>
</evidence>
<dbReference type="PANTHER" id="PTHR11839:SF5">
    <property type="entry name" value="ADP-RIBOSE PYROPHOSPHATASE"/>
    <property type="match status" value="1"/>
</dbReference>
<evidence type="ECO:0000313" key="15">
    <source>
        <dbReference type="EMBL" id="MFC0388712.1"/>
    </source>
</evidence>
<accession>A0ABV6IYR9</accession>
<dbReference type="Pfam" id="PF00293">
    <property type="entry name" value="NUDIX"/>
    <property type="match status" value="1"/>
</dbReference>
<evidence type="ECO:0000256" key="4">
    <source>
        <dbReference type="ARBA" id="ARBA00013297"/>
    </source>
</evidence>
<dbReference type="RefSeq" id="WP_377055370.1">
    <property type="nucleotide sequence ID" value="NZ_JBHLVZ010000084.1"/>
</dbReference>
<keyword evidence="6" id="KW-0378">Hydrolase</keyword>
<keyword evidence="16" id="KW-1185">Reference proteome</keyword>
<keyword evidence="7" id="KW-0460">Magnesium</keyword>
<evidence type="ECO:0000256" key="7">
    <source>
        <dbReference type="ARBA" id="ARBA00022842"/>
    </source>
</evidence>
<comment type="caution">
    <text evidence="15">The sequence shown here is derived from an EMBL/GenBank/DDBJ whole genome shotgun (WGS) entry which is preliminary data.</text>
</comment>
<comment type="catalytic activity">
    <reaction evidence="12">
        <text>ADP-D-ribose + H2O = D-ribose 5-phosphate + AMP + 2 H(+)</text>
        <dbReference type="Rhea" id="RHEA:10412"/>
        <dbReference type="ChEBI" id="CHEBI:15377"/>
        <dbReference type="ChEBI" id="CHEBI:15378"/>
        <dbReference type="ChEBI" id="CHEBI:57967"/>
        <dbReference type="ChEBI" id="CHEBI:78346"/>
        <dbReference type="ChEBI" id="CHEBI:456215"/>
        <dbReference type="EC" id="3.6.1.13"/>
    </reaction>
</comment>
<name>A0ABV6IYR9_9PROT</name>
<organism evidence="15 16">
    <name type="scientific">Muricoccus vinaceus</name>
    <dbReference type="NCBI Taxonomy" id="424704"/>
    <lineage>
        <taxon>Bacteria</taxon>
        <taxon>Pseudomonadati</taxon>
        <taxon>Pseudomonadota</taxon>
        <taxon>Alphaproteobacteria</taxon>
        <taxon>Acetobacterales</taxon>
        <taxon>Roseomonadaceae</taxon>
        <taxon>Muricoccus</taxon>
    </lineage>
</organism>
<feature type="domain" description="Nudix hydrolase" evidence="14">
    <location>
        <begin position="69"/>
        <end position="208"/>
    </location>
</feature>
<dbReference type="InterPro" id="IPR000086">
    <property type="entry name" value="NUDIX_hydrolase_dom"/>
</dbReference>
<evidence type="ECO:0000259" key="14">
    <source>
        <dbReference type="PROSITE" id="PS51462"/>
    </source>
</evidence>